<comment type="caution">
    <text evidence="6">The sequence shown here is derived from an EMBL/GenBank/DDBJ whole genome shotgun (WGS) entry which is preliminary data.</text>
</comment>
<dbReference type="PANTHER" id="PTHR31284:SF19">
    <property type="entry name" value="VEGETATIVE STORAGE PROTEIN 1-RELATED"/>
    <property type="match status" value="1"/>
</dbReference>
<dbReference type="CDD" id="cd07535">
    <property type="entry name" value="HAD_VSP"/>
    <property type="match status" value="1"/>
</dbReference>
<dbReference type="InterPro" id="IPR014403">
    <property type="entry name" value="APS1/VSP"/>
</dbReference>
<accession>A0A438HY13</accession>
<dbReference type="EMBL" id="QGNW01000165">
    <property type="protein sequence ID" value="RVW89335.1"/>
    <property type="molecule type" value="Genomic_DNA"/>
</dbReference>
<evidence type="ECO:0000313" key="6">
    <source>
        <dbReference type="EMBL" id="RVW89335.1"/>
    </source>
</evidence>
<dbReference type="InterPro" id="IPR036412">
    <property type="entry name" value="HAD-like_sf"/>
</dbReference>
<dbReference type="PANTHER" id="PTHR31284">
    <property type="entry name" value="ACID PHOSPHATASE-LIKE PROTEIN"/>
    <property type="match status" value="1"/>
</dbReference>
<dbReference type="GO" id="GO:0003993">
    <property type="term" value="F:acid phosphatase activity"/>
    <property type="evidence" value="ECO:0007669"/>
    <property type="project" value="InterPro"/>
</dbReference>
<sequence>MWSFIYGFSHRVTGEKDNNCRSGYGPSSGMHALISLSLGISHEIHLLRPRLGSGGHPASNLSCPSWRLAVETNNIINWETVPQACESYVGHYMLGHQYRQDSRVVVYEAIAYAESLKLGGDGKDVWVFDIDETTLSNLPYYAENGFGAEVFNATSFNEWVMKGEAPALPESLKLYNKLVSLGIKVVFLTGKGEDERNVTVANLKKVGYHTWEKLILRKSSDGSTALVYKSNQRKKVEESGYKIVGNMGDQWSDILGTNTGNRTFKLPDPMYYIA</sequence>
<proteinExistence type="inferred from homology"/>
<dbReference type="Proteomes" id="UP000288805">
    <property type="component" value="Unassembled WGS sequence"/>
</dbReference>
<evidence type="ECO:0000256" key="2">
    <source>
        <dbReference type="ARBA" id="ARBA00022729"/>
    </source>
</evidence>
<dbReference type="InterPro" id="IPR010028">
    <property type="entry name" value="Acid_phosphatase_pln"/>
</dbReference>
<evidence type="ECO:0000256" key="5">
    <source>
        <dbReference type="PIRNR" id="PIRNR002674"/>
    </source>
</evidence>
<evidence type="ECO:0000256" key="1">
    <source>
        <dbReference type="ARBA" id="ARBA00002410"/>
    </source>
</evidence>
<dbReference type="SUPFAM" id="SSF56784">
    <property type="entry name" value="HAD-like"/>
    <property type="match status" value="1"/>
</dbReference>
<keyword evidence="4" id="KW-0325">Glycoprotein</keyword>
<evidence type="ECO:0000256" key="4">
    <source>
        <dbReference type="ARBA" id="ARBA00023180"/>
    </source>
</evidence>
<dbReference type="InterPro" id="IPR005519">
    <property type="entry name" value="Acid_phosphat_B-like"/>
</dbReference>
<dbReference type="AlphaFoldDB" id="A0A438HY13"/>
<comment type="function">
    <text evidence="1 5">May function as somatic storage protein during early seedling development.</text>
</comment>
<organism evidence="6 7">
    <name type="scientific">Vitis vinifera</name>
    <name type="common">Grape</name>
    <dbReference type="NCBI Taxonomy" id="29760"/>
    <lineage>
        <taxon>Eukaryota</taxon>
        <taxon>Viridiplantae</taxon>
        <taxon>Streptophyta</taxon>
        <taxon>Embryophyta</taxon>
        <taxon>Tracheophyta</taxon>
        <taxon>Spermatophyta</taxon>
        <taxon>Magnoliopsida</taxon>
        <taxon>eudicotyledons</taxon>
        <taxon>Gunneridae</taxon>
        <taxon>Pentapetalae</taxon>
        <taxon>rosids</taxon>
        <taxon>Vitales</taxon>
        <taxon>Vitaceae</taxon>
        <taxon>Viteae</taxon>
        <taxon>Vitis</taxon>
    </lineage>
</organism>
<name>A0A438HY13_VITVI</name>
<keyword evidence="2" id="KW-0732">Signal</keyword>
<evidence type="ECO:0000313" key="7">
    <source>
        <dbReference type="Proteomes" id="UP000288805"/>
    </source>
</evidence>
<dbReference type="Pfam" id="PF03767">
    <property type="entry name" value="Acid_phosphat_B"/>
    <property type="match status" value="1"/>
</dbReference>
<evidence type="ECO:0000256" key="3">
    <source>
        <dbReference type="ARBA" id="ARBA00022761"/>
    </source>
</evidence>
<dbReference type="NCBIfam" id="TIGR01675">
    <property type="entry name" value="plant-AP"/>
    <property type="match status" value="1"/>
</dbReference>
<protein>
    <submittedName>
        <fullName evidence="6">Acid phosphatase 1</fullName>
    </submittedName>
</protein>
<reference evidence="6 7" key="1">
    <citation type="journal article" date="2018" name="PLoS Genet.">
        <title>Population sequencing reveals clonal diversity and ancestral inbreeding in the grapevine cultivar Chardonnay.</title>
        <authorList>
            <person name="Roach M.J."/>
            <person name="Johnson D.L."/>
            <person name="Bohlmann J."/>
            <person name="van Vuuren H.J."/>
            <person name="Jones S.J."/>
            <person name="Pretorius I.S."/>
            <person name="Schmidt S.A."/>
            <person name="Borneman A.R."/>
        </authorList>
    </citation>
    <scope>NUCLEOTIDE SEQUENCE [LARGE SCALE GENOMIC DNA]</scope>
    <source>
        <strain evidence="7">cv. Chardonnay</strain>
        <tissue evidence="6">Leaf</tissue>
    </source>
</reference>
<dbReference type="PIRSF" id="PIRSF002674">
    <property type="entry name" value="VSP"/>
    <property type="match status" value="1"/>
</dbReference>
<keyword evidence="3 5" id="KW-0758">Storage protein</keyword>
<comment type="similarity">
    <text evidence="5">Belongs to the APS1/VSP family.</text>
</comment>
<dbReference type="Gene3D" id="3.40.50.1000">
    <property type="entry name" value="HAD superfamily/HAD-like"/>
    <property type="match status" value="1"/>
</dbReference>
<dbReference type="InterPro" id="IPR023214">
    <property type="entry name" value="HAD_sf"/>
</dbReference>
<gene>
    <name evidence="6" type="primary">APS1_19</name>
    <name evidence="6" type="ORF">CK203_045446</name>
</gene>
<dbReference type="GO" id="GO:0045735">
    <property type="term" value="F:nutrient reservoir activity"/>
    <property type="evidence" value="ECO:0007669"/>
    <property type="project" value="UniProtKB-UniRule"/>
</dbReference>